<name>A0A3P3VIT2_9GAMM</name>
<dbReference type="GO" id="GO:0060003">
    <property type="term" value="P:copper ion export"/>
    <property type="evidence" value="ECO:0007669"/>
    <property type="project" value="TreeGrafter"/>
</dbReference>
<dbReference type="NCBIfam" id="TIGR01730">
    <property type="entry name" value="RND_mfp"/>
    <property type="match status" value="1"/>
</dbReference>
<comment type="caution">
    <text evidence="10">The sequence shown here is derived from an EMBL/GenBank/DDBJ whole genome shotgun (WGS) entry which is preliminary data.</text>
</comment>
<sequence>MNKALFGASIALAIGVGIGIGAAQFQHLLVPPATGTAGHDSADNSPRPLFYRNPMNPAITSPVPAKDEMGMDYIPVYPEKPAADRKPLFYRNPMNPAITSPVPAQDEMGMDYIPVFADEEGGNDEPTGTVKIDPVMVQNIGVRTVKVEQRDLVRSVRASGRITVDESRMSRLHPRTEGWVEKQWVSRIGNAVRKGDDLLSLYSPQLVTSQQEYLLALDNLNALADSPFEDIRRGAEEMVSSSEQRLRLLDMPPHEIAKLRQSRQVQRAVAIESPFDGVVLDIGAREGQYIKPSTEMYMLADLSKVWLLADVYEYELPWISVGDSGSMEITGLGNHSFTGTVAYIYPYAEASTRTVKVRLEFDNPQGLLKPDMFASVTIGASTRKQALVVPSNAIVRSGSREQVFVVRGEGKFEPRQVELGYSSDGWVEITSGLKAGETVVSSALFLIDSESKLREATAKMMEASKNVGASTPEEATSSDELSMGGLSMDDMSMDGMSMEGMSTDDMSMDGMSTEGMSTDDMSMEGMSTDDMSMEGMSMEPDATKDAGVMQHD</sequence>
<evidence type="ECO:0000313" key="10">
    <source>
        <dbReference type="EMBL" id="RRJ82651.1"/>
    </source>
</evidence>
<dbReference type="Pfam" id="PF25975">
    <property type="entry name" value="CzcB_C"/>
    <property type="match status" value="1"/>
</dbReference>
<evidence type="ECO:0000256" key="5">
    <source>
        <dbReference type="SAM" id="MobiDB-lite"/>
    </source>
</evidence>
<evidence type="ECO:0000313" key="11">
    <source>
        <dbReference type="Proteomes" id="UP000280792"/>
    </source>
</evidence>
<evidence type="ECO:0000256" key="1">
    <source>
        <dbReference type="ARBA" id="ARBA00009477"/>
    </source>
</evidence>
<reference evidence="10 11" key="1">
    <citation type="submission" date="2018-08" db="EMBL/GenBank/DDBJ databases">
        <authorList>
            <person name="Khan S.A."/>
        </authorList>
    </citation>
    <scope>NUCLEOTIDE SEQUENCE [LARGE SCALE GENOMIC DNA]</scope>
    <source>
        <strain evidence="10 11">GTF-13</strain>
    </source>
</reference>
<dbReference type="PANTHER" id="PTHR30097">
    <property type="entry name" value="CATION EFFLUX SYSTEM PROTEIN CUSB"/>
    <property type="match status" value="1"/>
</dbReference>
<dbReference type="Gene3D" id="2.40.30.170">
    <property type="match status" value="1"/>
</dbReference>
<dbReference type="Pfam" id="PF25954">
    <property type="entry name" value="Beta-barrel_RND_2"/>
    <property type="match status" value="1"/>
</dbReference>
<dbReference type="EMBL" id="QWEZ01000002">
    <property type="protein sequence ID" value="RRJ82651.1"/>
    <property type="molecule type" value="Genomic_DNA"/>
</dbReference>
<dbReference type="GO" id="GO:0022857">
    <property type="term" value="F:transmembrane transporter activity"/>
    <property type="evidence" value="ECO:0007669"/>
    <property type="project" value="InterPro"/>
</dbReference>
<dbReference type="FunFam" id="2.40.420.20:FF:000003">
    <property type="entry name" value="Cation efflux system protein cusB"/>
    <property type="match status" value="1"/>
</dbReference>
<dbReference type="GO" id="GO:0030288">
    <property type="term" value="C:outer membrane-bounded periplasmic space"/>
    <property type="evidence" value="ECO:0007669"/>
    <property type="project" value="TreeGrafter"/>
</dbReference>
<dbReference type="Gene3D" id="2.40.420.20">
    <property type="match status" value="1"/>
</dbReference>
<dbReference type="GO" id="GO:0016020">
    <property type="term" value="C:membrane"/>
    <property type="evidence" value="ECO:0007669"/>
    <property type="project" value="InterPro"/>
</dbReference>
<keyword evidence="11" id="KW-1185">Reference proteome</keyword>
<reference evidence="10 11" key="2">
    <citation type="submission" date="2018-12" db="EMBL/GenBank/DDBJ databases">
        <title>Simiduia agarivorans gen. nov., sp. nov., a marine, agarolytic bacterium isolated from shallow coastal water from Keelung, Taiwan.</title>
        <authorList>
            <person name="Shieh W.Y."/>
        </authorList>
    </citation>
    <scope>NUCLEOTIDE SEQUENCE [LARGE SCALE GENOMIC DNA]</scope>
    <source>
        <strain evidence="10 11">GTF-13</strain>
    </source>
</reference>
<dbReference type="FunFam" id="2.40.30.170:FF:000010">
    <property type="entry name" value="Efflux RND transporter periplasmic adaptor subunit"/>
    <property type="match status" value="1"/>
</dbReference>
<dbReference type="AlphaFoldDB" id="A0A3P3VIT2"/>
<evidence type="ECO:0000259" key="9">
    <source>
        <dbReference type="Pfam" id="PF25975"/>
    </source>
</evidence>
<dbReference type="InterPro" id="IPR058790">
    <property type="entry name" value="BSH_CusB"/>
</dbReference>
<dbReference type="Pfam" id="PF25919">
    <property type="entry name" value="BSH_CusB"/>
    <property type="match status" value="1"/>
</dbReference>
<evidence type="ECO:0000259" key="8">
    <source>
        <dbReference type="Pfam" id="PF25954"/>
    </source>
</evidence>
<feature type="domain" description="CusB-like beta-barrel" evidence="8">
    <location>
        <begin position="304"/>
        <end position="380"/>
    </location>
</feature>
<evidence type="ECO:0000256" key="3">
    <source>
        <dbReference type="ARBA" id="ARBA00022729"/>
    </source>
</evidence>
<keyword evidence="3" id="KW-0732">Signal</keyword>
<gene>
    <name evidence="10" type="ORF">D0544_12375</name>
</gene>
<dbReference type="InterPro" id="IPR051909">
    <property type="entry name" value="MFP_Cation_Efflux"/>
</dbReference>
<feature type="domain" description="CusB-like three alpha-helical bundle" evidence="6">
    <location>
        <begin position="206"/>
        <end position="267"/>
    </location>
</feature>
<evidence type="ECO:0000256" key="4">
    <source>
        <dbReference type="ARBA" id="ARBA00023065"/>
    </source>
</evidence>
<dbReference type="InterPro" id="IPR058792">
    <property type="entry name" value="Beta-barrel_RND_2"/>
</dbReference>
<evidence type="ECO:0000259" key="7">
    <source>
        <dbReference type="Pfam" id="PF25919"/>
    </source>
</evidence>
<dbReference type="Proteomes" id="UP000280792">
    <property type="component" value="Unassembled WGS sequence"/>
</dbReference>
<feature type="domain" description="CusB-like barrel-sandwich hybrid" evidence="7">
    <location>
        <begin position="172"/>
        <end position="297"/>
    </location>
</feature>
<keyword evidence="2" id="KW-0813">Transport</keyword>
<feature type="region of interest" description="Disordered" evidence="5">
    <location>
        <begin position="463"/>
        <end position="489"/>
    </location>
</feature>
<evidence type="ECO:0000256" key="2">
    <source>
        <dbReference type="ARBA" id="ARBA00022448"/>
    </source>
</evidence>
<dbReference type="GO" id="GO:0046914">
    <property type="term" value="F:transition metal ion binding"/>
    <property type="evidence" value="ECO:0007669"/>
    <property type="project" value="TreeGrafter"/>
</dbReference>
<dbReference type="GO" id="GO:0015679">
    <property type="term" value="P:plasma membrane copper ion transport"/>
    <property type="evidence" value="ECO:0007669"/>
    <property type="project" value="TreeGrafter"/>
</dbReference>
<evidence type="ECO:0000259" key="6">
    <source>
        <dbReference type="Pfam" id="PF25869"/>
    </source>
</evidence>
<organism evidence="10 11">
    <name type="scientific">Aestuariirhabdus litorea</name>
    <dbReference type="NCBI Taxonomy" id="2528527"/>
    <lineage>
        <taxon>Bacteria</taxon>
        <taxon>Pseudomonadati</taxon>
        <taxon>Pseudomonadota</taxon>
        <taxon>Gammaproteobacteria</taxon>
        <taxon>Oceanospirillales</taxon>
        <taxon>Aestuariirhabdaceae</taxon>
        <taxon>Aestuariirhabdus</taxon>
    </lineage>
</organism>
<feature type="domain" description="CzcB-like C-terminal circularly permuted SH3-like" evidence="9">
    <location>
        <begin position="388"/>
        <end position="447"/>
    </location>
</feature>
<dbReference type="PANTHER" id="PTHR30097:SF15">
    <property type="entry name" value="CATION EFFLUX SYSTEM PROTEIN CUSB"/>
    <property type="match status" value="1"/>
</dbReference>
<dbReference type="SUPFAM" id="SSF111369">
    <property type="entry name" value="HlyD-like secretion proteins"/>
    <property type="match status" value="1"/>
</dbReference>
<dbReference type="Pfam" id="PF25869">
    <property type="entry name" value="3HB_CusB"/>
    <property type="match status" value="1"/>
</dbReference>
<proteinExistence type="inferred from homology"/>
<accession>A0A3P3VIT2</accession>
<feature type="compositionally biased region" description="Polar residues" evidence="5">
    <location>
        <begin position="467"/>
        <end position="480"/>
    </location>
</feature>
<dbReference type="InterPro" id="IPR058649">
    <property type="entry name" value="CzcB_C"/>
</dbReference>
<keyword evidence="4" id="KW-0406">Ion transport</keyword>
<dbReference type="InterPro" id="IPR006143">
    <property type="entry name" value="RND_pump_MFP"/>
</dbReference>
<dbReference type="InterPro" id="IPR058791">
    <property type="entry name" value="3HB_CusB"/>
</dbReference>
<comment type="similarity">
    <text evidence="1">Belongs to the membrane fusion protein (MFP) (TC 8.A.1) family.</text>
</comment>
<protein>
    <submittedName>
        <fullName evidence="10">Efflux RND transporter periplasmic adaptor subunit</fullName>
    </submittedName>
</protein>
<dbReference type="RefSeq" id="WP_125016588.1">
    <property type="nucleotide sequence ID" value="NZ_QWEZ01000002.1"/>
</dbReference>